<dbReference type="GO" id="GO:0005634">
    <property type="term" value="C:nucleus"/>
    <property type="evidence" value="ECO:0007669"/>
    <property type="project" value="UniProtKB-SubCell"/>
</dbReference>
<feature type="DNA-binding region" description="Homeobox" evidence="5">
    <location>
        <begin position="91"/>
        <end position="150"/>
    </location>
</feature>
<dbReference type="PRINTS" id="PR00031">
    <property type="entry name" value="HTHREPRESSR"/>
</dbReference>
<organism evidence="10 11">
    <name type="scientific">Pocillopora damicornis</name>
    <name type="common">Cauliflower coral</name>
    <name type="synonym">Millepora damicornis</name>
    <dbReference type="NCBI Taxonomy" id="46731"/>
    <lineage>
        <taxon>Eukaryota</taxon>
        <taxon>Metazoa</taxon>
        <taxon>Cnidaria</taxon>
        <taxon>Anthozoa</taxon>
        <taxon>Hexacorallia</taxon>
        <taxon>Scleractinia</taxon>
        <taxon>Astrocoeniina</taxon>
        <taxon>Pocilloporidae</taxon>
        <taxon>Pocillopora</taxon>
    </lineage>
</organism>
<accession>A0A3M6V440</accession>
<keyword evidence="4 5" id="KW-0539">Nucleus</keyword>
<gene>
    <name evidence="10" type="ORF">pdam_00014543</name>
</gene>
<evidence type="ECO:0000259" key="9">
    <source>
        <dbReference type="PROSITE" id="PS50803"/>
    </source>
</evidence>
<feature type="region of interest" description="Disordered" evidence="7">
    <location>
        <begin position="31"/>
        <end position="91"/>
    </location>
</feature>
<evidence type="ECO:0000256" key="7">
    <source>
        <dbReference type="SAM" id="MobiDB-lite"/>
    </source>
</evidence>
<feature type="domain" description="Homeobox" evidence="8">
    <location>
        <begin position="89"/>
        <end position="149"/>
    </location>
</feature>
<evidence type="ECO:0000256" key="4">
    <source>
        <dbReference type="ARBA" id="ARBA00023242"/>
    </source>
</evidence>
<dbReference type="AlphaFoldDB" id="A0A3M6V440"/>
<dbReference type="InterPro" id="IPR003654">
    <property type="entry name" value="OAR_dom"/>
</dbReference>
<dbReference type="Pfam" id="PF03826">
    <property type="entry name" value="OAR"/>
    <property type="match status" value="1"/>
</dbReference>
<dbReference type="Pfam" id="PF00046">
    <property type="entry name" value="Homeodomain"/>
    <property type="match status" value="1"/>
</dbReference>
<keyword evidence="11" id="KW-1185">Reference proteome</keyword>
<comment type="subcellular location">
    <subcellularLocation>
        <location evidence="1 5 6">Nucleus</location>
    </subcellularLocation>
</comment>
<dbReference type="Gene3D" id="1.10.10.60">
    <property type="entry name" value="Homeodomain-like"/>
    <property type="match status" value="1"/>
</dbReference>
<dbReference type="EMBL" id="RCHS01000124">
    <property type="protein sequence ID" value="RMX60691.1"/>
    <property type="molecule type" value="Genomic_DNA"/>
</dbReference>
<evidence type="ECO:0000256" key="6">
    <source>
        <dbReference type="RuleBase" id="RU000682"/>
    </source>
</evidence>
<dbReference type="OrthoDB" id="6159439at2759"/>
<dbReference type="PROSITE" id="PS50803">
    <property type="entry name" value="OAR"/>
    <property type="match status" value="1"/>
</dbReference>
<feature type="domain" description="OAR" evidence="9">
    <location>
        <begin position="277"/>
        <end position="290"/>
    </location>
</feature>
<dbReference type="CDD" id="cd00086">
    <property type="entry name" value="homeodomain"/>
    <property type="match status" value="1"/>
</dbReference>
<dbReference type="FunFam" id="1.10.10.60:FF:000679">
    <property type="entry name" value="Homeobox protein aristaless"/>
    <property type="match status" value="1"/>
</dbReference>
<comment type="caution">
    <text evidence="10">The sequence shown here is derived from an EMBL/GenBank/DDBJ whole genome shotgun (WGS) entry which is preliminary data.</text>
</comment>
<dbReference type="InterPro" id="IPR009057">
    <property type="entry name" value="Homeodomain-like_sf"/>
</dbReference>
<evidence type="ECO:0000256" key="3">
    <source>
        <dbReference type="ARBA" id="ARBA00023155"/>
    </source>
</evidence>
<evidence type="ECO:0000313" key="11">
    <source>
        <dbReference type="Proteomes" id="UP000275408"/>
    </source>
</evidence>
<dbReference type="PANTHER" id="PTHR24329:SF543">
    <property type="entry name" value="FI01017P-RELATED"/>
    <property type="match status" value="1"/>
</dbReference>
<name>A0A3M6V440_POCDA</name>
<dbReference type="GO" id="GO:0000977">
    <property type="term" value="F:RNA polymerase II transcription regulatory region sequence-specific DNA binding"/>
    <property type="evidence" value="ECO:0007669"/>
    <property type="project" value="TreeGrafter"/>
</dbReference>
<evidence type="ECO:0000256" key="1">
    <source>
        <dbReference type="ARBA" id="ARBA00004123"/>
    </source>
</evidence>
<dbReference type="PROSITE" id="PS00027">
    <property type="entry name" value="HOMEOBOX_1"/>
    <property type="match status" value="1"/>
</dbReference>
<dbReference type="InterPro" id="IPR050649">
    <property type="entry name" value="Paired_Homeobox_TFs"/>
</dbReference>
<dbReference type="InterPro" id="IPR001356">
    <property type="entry name" value="HD"/>
</dbReference>
<reference evidence="10 11" key="1">
    <citation type="journal article" date="2018" name="Sci. Rep.">
        <title>Comparative analysis of the Pocillopora damicornis genome highlights role of immune system in coral evolution.</title>
        <authorList>
            <person name="Cunning R."/>
            <person name="Bay R.A."/>
            <person name="Gillette P."/>
            <person name="Baker A.C."/>
            <person name="Traylor-Knowles N."/>
        </authorList>
    </citation>
    <scope>NUCLEOTIDE SEQUENCE [LARGE SCALE GENOMIC DNA]</scope>
    <source>
        <strain evidence="10">RSMAS</strain>
        <tissue evidence="10">Whole animal</tissue>
    </source>
</reference>
<dbReference type="SMART" id="SM00389">
    <property type="entry name" value="HOX"/>
    <property type="match status" value="1"/>
</dbReference>
<proteinExistence type="predicted"/>
<protein>
    <recommendedName>
        <fullName evidence="12">Homeobox domain-containing protein</fullName>
    </recommendedName>
</protein>
<dbReference type="PANTHER" id="PTHR24329">
    <property type="entry name" value="HOMEOBOX PROTEIN ARISTALESS"/>
    <property type="match status" value="1"/>
</dbReference>
<evidence type="ECO:0000256" key="2">
    <source>
        <dbReference type="ARBA" id="ARBA00023125"/>
    </source>
</evidence>
<evidence type="ECO:0000259" key="8">
    <source>
        <dbReference type="PROSITE" id="PS50071"/>
    </source>
</evidence>
<keyword evidence="3 5" id="KW-0371">Homeobox</keyword>
<dbReference type="Proteomes" id="UP000275408">
    <property type="component" value="Unassembled WGS sequence"/>
</dbReference>
<keyword evidence="2 5" id="KW-0238">DNA-binding</keyword>
<sequence length="300" mass="33432">MEARNSVDTTSSKEKHGVFSYSINGILGLKSGSDSMKDQDGENAGEVIKKEAESNAIETVSAEQVPVEGDEETEEVNSSSEDASASAKKKKTRYRTTFSQYQLEELERAFDKAPYPDVFAREELASKLGLTEARIQVWFQNRRAKWRKREKLCAFGAVPPGHGMVYPWLHQEPFSPNTSYPVTFPTGLGHGNTPRDICSSFYQATTHPMQCFRSQVPTVMRPGCPDPRECPCSCSVLSPTGSPCFITPPYRLEESGRGFDVLPEHSGGMTRETNRVSSIASLRLRAKEHQMNIVQILSRK</sequence>
<dbReference type="OMA" id="XAKQHET"/>
<dbReference type="GO" id="GO:0000981">
    <property type="term" value="F:DNA-binding transcription factor activity, RNA polymerase II-specific"/>
    <property type="evidence" value="ECO:0007669"/>
    <property type="project" value="InterPro"/>
</dbReference>
<dbReference type="STRING" id="46731.A0A3M6V440"/>
<dbReference type="PROSITE" id="PS50071">
    <property type="entry name" value="HOMEOBOX_2"/>
    <property type="match status" value="1"/>
</dbReference>
<evidence type="ECO:0000313" key="10">
    <source>
        <dbReference type="EMBL" id="RMX60691.1"/>
    </source>
</evidence>
<dbReference type="InterPro" id="IPR017970">
    <property type="entry name" value="Homeobox_CS"/>
</dbReference>
<dbReference type="InterPro" id="IPR000047">
    <property type="entry name" value="HTH_motif"/>
</dbReference>
<evidence type="ECO:0008006" key="12">
    <source>
        <dbReference type="Google" id="ProtNLM"/>
    </source>
</evidence>
<dbReference type="SUPFAM" id="SSF46689">
    <property type="entry name" value="Homeodomain-like"/>
    <property type="match status" value="1"/>
</dbReference>
<evidence type="ECO:0000256" key="5">
    <source>
        <dbReference type="PROSITE-ProRule" id="PRU00108"/>
    </source>
</evidence>